<protein>
    <submittedName>
        <fullName evidence="2">Phage tail tape measure protein</fullName>
    </submittedName>
</protein>
<name>A0A1V0V043_9BACL</name>
<evidence type="ECO:0000313" key="2">
    <source>
        <dbReference type="EMBL" id="ARF70779.1"/>
    </source>
</evidence>
<dbReference type="NCBIfam" id="TIGR01760">
    <property type="entry name" value="tape_meas_TP901"/>
    <property type="match status" value="1"/>
</dbReference>
<sequence>MNDDNFEILISATLDEDKSIKNINKSIKNIQNKALNYKINVDTSAISNTKDILKNFENIIVKTNEKAAFVTSKLSKQGDESLRSLYKRVEDINKAIKETGRKATVTTSLGDDGKIKSAVLQYTDATGKMITERMKWKTELKKIFETDDQGKKIEKNVAIKSFATDSITYKENMEKAHKATESILEKERSATAKILKNLNDSSIKILEGKAKIYKPERQDDIVREYGNLINKIEGIRNSKQKLDDQDKITVNNEIQRIERLITTYRNLEAQEARLNKLGVHQVGKIDSNVFKVNTDELRSYLANNKDIMNAINAKRLKPENFNITSRVVDQKTNDQIIRFTTEMKKSSGETVRYKMALDQLTGQIRMMEPAIVKVGAASDTFTAKFSKAMKSIPIWIGGMTAFYQTLHFFTNGVKYVNELNQALTQLAIVYGDTQEQAERYKDTLYQIGMQNGISTRELATGAVDIARQGLSKTATFERMMDIVKYAKISGLEFKDAVEIMTASVNSMDQTAEHVSDIYSYMGKQQQLVPMRLVKLCKELVVVLMH</sequence>
<keyword evidence="1" id="KW-0175">Coiled coil</keyword>
<dbReference type="AlphaFoldDB" id="A0A1V0V043"/>
<geneLocation type="plasmid" evidence="3">
    <name>pplp3</name>
</geneLocation>
<dbReference type="InterPro" id="IPR010090">
    <property type="entry name" value="Phage_tape_meas"/>
</dbReference>
<feature type="coiled-coil region" evidence="1">
    <location>
        <begin position="250"/>
        <end position="277"/>
    </location>
</feature>
<gene>
    <name evidence="2" type="ORF">B7C51_25245</name>
</gene>
<organism evidence="2 3">
    <name type="scientific">Paenibacillus larvae subsp. pulvifaciens</name>
    <dbReference type="NCBI Taxonomy" id="1477"/>
    <lineage>
        <taxon>Bacteria</taxon>
        <taxon>Bacillati</taxon>
        <taxon>Bacillota</taxon>
        <taxon>Bacilli</taxon>
        <taxon>Bacillales</taxon>
        <taxon>Paenibacillaceae</taxon>
        <taxon>Paenibacillus</taxon>
    </lineage>
</organism>
<accession>A0A1V0V043</accession>
<dbReference type="Proteomes" id="UP000192727">
    <property type="component" value="Plasmid pPLP3"/>
</dbReference>
<reference evidence="2 3" key="1">
    <citation type="submission" date="2017-03" db="EMBL/GenBank/DDBJ databases">
        <title>Paenibacillus larvae genome sequencing.</title>
        <authorList>
            <person name="Dingman D.W."/>
        </authorList>
    </citation>
    <scope>NUCLEOTIDE SEQUENCE [LARGE SCALE GENOMIC DNA]</scope>
    <source>
        <strain evidence="2 3">SAG 10367</strain>
        <plasmid evidence="3">pplp3</plasmid>
    </source>
</reference>
<dbReference type="RefSeq" id="WP_083041760.1">
    <property type="nucleotide sequence ID" value="NZ_CP020558.1"/>
</dbReference>
<evidence type="ECO:0000313" key="3">
    <source>
        <dbReference type="Proteomes" id="UP000192727"/>
    </source>
</evidence>
<dbReference type="EMBL" id="CP020558">
    <property type="protein sequence ID" value="ARF70779.1"/>
    <property type="molecule type" value="Genomic_DNA"/>
</dbReference>
<proteinExistence type="predicted"/>
<keyword evidence="2" id="KW-0614">Plasmid</keyword>
<evidence type="ECO:0000256" key="1">
    <source>
        <dbReference type="SAM" id="Coils"/>
    </source>
</evidence>